<protein>
    <submittedName>
        <fullName evidence="2">N-acetyltransferase</fullName>
    </submittedName>
</protein>
<dbReference type="EMBL" id="CP024172">
    <property type="protein sequence ID" value="AZW17301.1"/>
    <property type="molecule type" value="Genomic_DNA"/>
</dbReference>
<sequence>MPRTLSCRPMAADDLPLILRLQADVYPADILESADFFLNRLELAPATCRVAMRGGSLAGYLVAYPWRSGLPPALNLPLQALPEDADSWFVHDCAVAPQAQGAGVAGLMLRDSARAAARAGLTRASLVSLAPAVRYWEKLGYQAAPPSAPLAAKLAGYGAGAVYMARDIPFQ</sequence>
<dbReference type="GeneID" id="92995425"/>
<dbReference type="Pfam" id="PF00583">
    <property type="entry name" value="Acetyltransf_1"/>
    <property type="match status" value="1"/>
</dbReference>
<dbReference type="Gene3D" id="3.40.630.30">
    <property type="match status" value="1"/>
</dbReference>
<dbReference type="AlphaFoldDB" id="A0AAN1RW87"/>
<evidence type="ECO:0000313" key="3">
    <source>
        <dbReference type="Proteomes" id="UP000282741"/>
    </source>
</evidence>
<dbReference type="GO" id="GO:0016747">
    <property type="term" value="F:acyltransferase activity, transferring groups other than amino-acyl groups"/>
    <property type="evidence" value="ECO:0007669"/>
    <property type="project" value="InterPro"/>
</dbReference>
<feature type="domain" description="N-acetyltransferase" evidence="1">
    <location>
        <begin position="5"/>
        <end position="169"/>
    </location>
</feature>
<name>A0AAN1RW87_9BORD</name>
<dbReference type="InterPro" id="IPR016181">
    <property type="entry name" value="Acyl_CoA_acyltransferase"/>
</dbReference>
<dbReference type="PROSITE" id="PS51186">
    <property type="entry name" value="GNAT"/>
    <property type="match status" value="1"/>
</dbReference>
<dbReference type="InterPro" id="IPR000182">
    <property type="entry name" value="GNAT_dom"/>
</dbReference>
<accession>A0AAN1RW87</accession>
<proteinExistence type="predicted"/>
<dbReference type="Proteomes" id="UP000282741">
    <property type="component" value="Chromosome"/>
</dbReference>
<evidence type="ECO:0000259" key="1">
    <source>
        <dbReference type="PROSITE" id="PS51186"/>
    </source>
</evidence>
<reference evidence="3" key="1">
    <citation type="submission" date="2017-10" db="EMBL/GenBank/DDBJ databases">
        <title>Whole genome sequencing of various Bordetella species.</title>
        <authorList>
            <person name="Weigand M.R."/>
            <person name="Loparev V."/>
            <person name="Peng Y."/>
            <person name="Bowden K.E."/>
            <person name="Tondella M.L."/>
            <person name="Williams M.M."/>
        </authorList>
    </citation>
    <scope>NUCLEOTIDE SEQUENCE [LARGE SCALE GENOMIC DNA]</scope>
    <source>
        <strain evidence="3">H720</strain>
    </source>
</reference>
<dbReference type="CDD" id="cd04301">
    <property type="entry name" value="NAT_SF"/>
    <property type="match status" value="1"/>
</dbReference>
<dbReference type="SUPFAM" id="SSF55729">
    <property type="entry name" value="Acyl-CoA N-acyltransferases (Nat)"/>
    <property type="match status" value="1"/>
</dbReference>
<evidence type="ECO:0000313" key="2">
    <source>
        <dbReference type="EMBL" id="AZW17301.1"/>
    </source>
</evidence>
<organism evidence="2 3">
    <name type="scientific">Bordetella hinzii</name>
    <dbReference type="NCBI Taxonomy" id="103855"/>
    <lineage>
        <taxon>Bacteria</taxon>
        <taxon>Pseudomonadati</taxon>
        <taxon>Pseudomonadota</taxon>
        <taxon>Betaproteobacteria</taxon>
        <taxon>Burkholderiales</taxon>
        <taxon>Alcaligenaceae</taxon>
        <taxon>Bordetella</taxon>
    </lineage>
</organism>
<dbReference type="RefSeq" id="WP_032955392.1">
    <property type="nucleotide sequence ID" value="NZ_CP012077.1"/>
</dbReference>
<gene>
    <name evidence="2" type="ORF">CS347_11240</name>
</gene>